<dbReference type="Pfam" id="PF10130">
    <property type="entry name" value="PIN_2"/>
    <property type="match status" value="1"/>
</dbReference>
<keyword evidence="2" id="KW-0479">Metal-binding</keyword>
<keyword evidence="7" id="KW-1185">Reference proteome</keyword>
<evidence type="ECO:0000259" key="5">
    <source>
        <dbReference type="Pfam" id="PF10130"/>
    </source>
</evidence>
<dbReference type="Proteomes" id="UP001596160">
    <property type="component" value="Unassembled WGS sequence"/>
</dbReference>
<feature type="domain" description="PIN" evidence="5">
    <location>
        <begin position="27"/>
        <end position="165"/>
    </location>
</feature>
<sequence>MTLDRAESAPPLLLPLGRTNSPMLLPVLDTNALLVEACSLAKHGGRQDRVTALAGTDRATPYIAAHVPEEADEHLARMADHFGIPEREARRVLHQQILPTLRVVDLEIRDHLSPQTRHILRVDREMPQRHRGDPDDAPTMALAQFLAPCVIITQDSVFARFGFAVIDWIPVAQRLLRLAGLEATATNVLAVIDLALRLSGAGAQRMAHLAARHPLTATAAVTGLLWWCYHRGYLTRDNWRQRLFQIGAAALPLLETGSAAMTERQTIRDSLLVVEPPPYPTSEQLAARHLAHCGQPLTPGELRDELARGGHTVSAAHLKRDMLAHRAFTRTPGDLWTIGRPVQD</sequence>
<evidence type="ECO:0000256" key="3">
    <source>
        <dbReference type="ARBA" id="ARBA00022801"/>
    </source>
</evidence>
<keyword evidence="1" id="KW-0540">Nuclease</keyword>
<evidence type="ECO:0000256" key="4">
    <source>
        <dbReference type="ARBA" id="ARBA00022842"/>
    </source>
</evidence>
<evidence type="ECO:0000256" key="2">
    <source>
        <dbReference type="ARBA" id="ARBA00022723"/>
    </source>
</evidence>
<comment type="caution">
    <text evidence="6">The sequence shown here is derived from an EMBL/GenBank/DDBJ whole genome shotgun (WGS) entry which is preliminary data.</text>
</comment>
<proteinExistence type="predicted"/>
<keyword evidence="4" id="KW-0460">Magnesium</keyword>
<name>A0ABW0AQ24_9ACTN</name>
<reference evidence="7" key="1">
    <citation type="journal article" date="2019" name="Int. J. Syst. Evol. Microbiol.">
        <title>The Global Catalogue of Microorganisms (GCM) 10K type strain sequencing project: providing services to taxonomists for standard genome sequencing and annotation.</title>
        <authorList>
            <consortium name="The Broad Institute Genomics Platform"/>
            <consortium name="The Broad Institute Genome Sequencing Center for Infectious Disease"/>
            <person name="Wu L."/>
            <person name="Ma J."/>
        </authorList>
    </citation>
    <scope>NUCLEOTIDE SEQUENCE [LARGE SCALE GENOMIC DNA]</scope>
    <source>
        <strain evidence="7">PCU 266</strain>
    </source>
</reference>
<evidence type="ECO:0000313" key="6">
    <source>
        <dbReference type="EMBL" id="MFC5155899.1"/>
    </source>
</evidence>
<dbReference type="RefSeq" id="WP_344484349.1">
    <property type="nucleotide sequence ID" value="NZ_BAAASB010000024.1"/>
</dbReference>
<evidence type="ECO:0000313" key="7">
    <source>
        <dbReference type="Proteomes" id="UP001596160"/>
    </source>
</evidence>
<organism evidence="6 7">
    <name type="scientific">Streptomyces amakusaensis</name>
    <dbReference type="NCBI Taxonomy" id="67271"/>
    <lineage>
        <taxon>Bacteria</taxon>
        <taxon>Bacillati</taxon>
        <taxon>Actinomycetota</taxon>
        <taxon>Actinomycetes</taxon>
        <taxon>Kitasatosporales</taxon>
        <taxon>Streptomycetaceae</taxon>
        <taxon>Streptomyces</taxon>
    </lineage>
</organism>
<evidence type="ECO:0000256" key="1">
    <source>
        <dbReference type="ARBA" id="ARBA00022722"/>
    </source>
</evidence>
<accession>A0ABW0AQ24</accession>
<dbReference type="InterPro" id="IPR002716">
    <property type="entry name" value="PIN_dom"/>
</dbReference>
<protein>
    <submittedName>
        <fullName evidence="6">PIN domain-containing protein</fullName>
    </submittedName>
</protein>
<gene>
    <name evidence="6" type="ORF">ACFPRH_29725</name>
</gene>
<keyword evidence="3" id="KW-0378">Hydrolase</keyword>
<dbReference type="EMBL" id="JBHSKP010000027">
    <property type="protein sequence ID" value="MFC5155899.1"/>
    <property type="molecule type" value="Genomic_DNA"/>
</dbReference>